<keyword evidence="1" id="KW-0808">Transferase</keyword>
<evidence type="ECO:0000256" key="1">
    <source>
        <dbReference type="ARBA" id="ARBA00022679"/>
    </source>
</evidence>
<gene>
    <name evidence="4" type="ORF">SRCM100623_00011</name>
</gene>
<dbReference type="AlphaFoldDB" id="A0A1A0DNZ0"/>
<evidence type="ECO:0000259" key="3">
    <source>
        <dbReference type="Pfam" id="PF12804"/>
    </source>
</evidence>
<dbReference type="eggNOG" id="COG0746">
    <property type="taxonomic scope" value="Bacteria"/>
</dbReference>
<dbReference type="InterPro" id="IPR029044">
    <property type="entry name" value="Nucleotide-diphossugar_trans"/>
</dbReference>
<dbReference type="PANTHER" id="PTHR19136:SF81">
    <property type="entry name" value="MOLYBDENUM COFACTOR GUANYLYLTRANSFERASE"/>
    <property type="match status" value="1"/>
</dbReference>
<organism evidence="4 5">
    <name type="scientific">Acetobacter pasteurianus</name>
    <name type="common">Acetobacter turbidans</name>
    <dbReference type="NCBI Taxonomy" id="438"/>
    <lineage>
        <taxon>Bacteria</taxon>
        <taxon>Pseudomonadati</taxon>
        <taxon>Pseudomonadota</taxon>
        <taxon>Alphaproteobacteria</taxon>
        <taxon>Acetobacterales</taxon>
        <taxon>Acetobacteraceae</taxon>
        <taxon>Acetobacter</taxon>
    </lineage>
</organism>
<evidence type="ECO:0000313" key="5">
    <source>
        <dbReference type="Proteomes" id="UP000093796"/>
    </source>
</evidence>
<dbReference type="RefSeq" id="WP_064775747.1">
    <property type="nucleotide sequence ID" value="NZ_LYUD01000001.1"/>
</dbReference>
<evidence type="ECO:0000256" key="2">
    <source>
        <dbReference type="ARBA" id="ARBA00022842"/>
    </source>
</evidence>
<proteinExistence type="predicted"/>
<dbReference type="OrthoDB" id="159246at2"/>
<dbReference type="SUPFAM" id="SSF53448">
    <property type="entry name" value="Nucleotide-diphospho-sugar transferases"/>
    <property type="match status" value="1"/>
</dbReference>
<dbReference type="Pfam" id="PF12804">
    <property type="entry name" value="NTP_transf_3"/>
    <property type="match status" value="1"/>
</dbReference>
<keyword evidence="2" id="KW-0460">Magnesium</keyword>
<dbReference type="Gene3D" id="3.90.550.10">
    <property type="entry name" value="Spore Coat Polysaccharide Biosynthesis Protein SpsA, Chain A"/>
    <property type="match status" value="1"/>
</dbReference>
<dbReference type="PANTHER" id="PTHR19136">
    <property type="entry name" value="MOLYBDENUM COFACTOR GUANYLYLTRANSFERASE"/>
    <property type="match status" value="1"/>
</dbReference>
<comment type="caution">
    <text evidence="4">The sequence shown here is derived from an EMBL/GenBank/DDBJ whole genome shotgun (WGS) entry which is preliminary data.</text>
</comment>
<feature type="domain" description="MobA-like NTP transferase" evidence="3">
    <location>
        <begin position="28"/>
        <end position="181"/>
    </location>
</feature>
<protein>
    <recommendedName>
        <fullName evidence="3">MobA-like NTP transferase domain-containing protein</fullName>
    </recommendedName>
</protein>
<dbReference type="GO" id="GO:0016779">
    <property type="term" value="F:nucleotidyltransferase activity"/>
    <property type="evidence" value="ECO:0007669"/>
    <property type="project" value="UniProtKB-ARBA"/>
</dbReference>
<dbReference type="PATRIC" id="fig|438.15.peg.11"/>
<reference evidence="4 5" key="1">
    <citation type="submission" date="2016-05" db="EMBL/GenBank/DDBJ databases">
        <title>Genome sequencing of Acetobacter pasteurianus strain SRCM100623.</title>
        <authorList>
            <person name="Song Y.R."/>
        </authorList>
    </citation>
    <scope>NUCLEOTIDE SEQUENCE [LARGE SCALE GENOMIC DNA]</scope>
    <source>
        <strain evidence="4 5">SRCM100623</strain>
    </source>
</reference>
<dbReference type="InterPro" id="IPR025877">
    <property type="entry name" value="MobA-like_NTP_Trfase"/>
</dbReference>
<evidence type="ECO:0000313" key="4">
    <source>
        <dbReference type="EMBL" id="OAZ76789.1"/>
    </source>
</evidence>
<sequence>MTASSQDITAFILAGSRPGKPDPVALAGGVSHKALLPIGGVPMLLRVIDALQQVPQVTRIAVCIENPQIIASIIPAGIDVIPARPEGPSASVLAGLARYGTPLLVTTADNALLQPSWVQELLSQSHPQADLAVAVAAETTVKRDVPNTQRTYIRLADLAFSGCNLFLFRTSVSARVADLWRHVEKNRKHPLRVAWLLGPSILLRALCGRLTRRALYQRIYRLTSAKAELVPLSDGRAAVDVDKPADVVLAEELASTLPACSFSKPLQK</sequence>
<name>A0A1A0DNZ0_ACEPA</name>
<dbReference type="EMBL" id="LYUD01000001">
    <property type="protein sequence ID" value="OAZ76789.1"/>
    <property type="molecule type" value="Genomic_DNA"/>
</dbReference>
<dbReference type="Proteomes" id="UP000093796">
    <property type="component" value="Unassembled WGS sequence"/>
</dbReference>
<accession>A0A1A0DNZ0</accession>